<evidence type="ECO:0000313" key="2">
    <source>
        <dbReference type="Proteomes" id="UP001295423"/>
    </source>
</evidence>
<reference evidence="1" key="1">
    <citation type="submission" date="2023-08" db="EMBL/GenBank/DDBJ databases">
        <authorList>
            <person name="Audoor S."/>
            <person name="Bilcke G."/>
        </authorList>
    </citation>
    <scope>NUCLEOTIDE SEQUENCE</scope>
</reference>
<protein>
    <submittedName>
        <fullName evidence="1">Uncharacterized protein</fullName>
    </submittedName>
</protein>
<organism evidence="1 2">
    <name type="scientific">Cylindrotheca closterium</name>
    <dbReference type="NCBI Taxonomy" id="2856"/>
    <lineage>
        <taxon>Eukaryota</taxon>
        <taxon>Sar</taxon>
        <taxon>Stramenopiles</taxon>
        <taxon>Ochrophyta</taxon>
        <taxon>Bacillariophyta</taxon>
        <taxon>Bacillariophyceae</taxon>
        <taxon>Bacillariophycidae</taxon>
        <taxon>Bacillariales</taxon>
        <taxon>Bacillariaceae</taxon>
        <taxon>Cylindrotheca</taxon>
    </lineage>
</organism>
<accession>A0AAD2CJJ0</accession>
<proteinExistence type="predicted"/>
<dbReference type="Proteomes" id="UP001295423">
    <property type="component" value="Unassembled WGS sequence"/>
</dbReference>
<name>A0AAD2CJJ0_9STRA</name>
<dbReference type="AlphaFoldDB" id="A0AAD2CJJ0"/>
<evidence type="ECO:0000313" key="1">
    <source>
        <dbReference type="EMBL" id="CAJ1936467.1"/>
    </source>
</evidence>
<dbReference type="EMBL" id="CAKOGP040000557">
    <property type="protein sequence ID" value="CAJ1936467.1"/>
    <property type="molecule type" value="Genomic_DNA"/>
</dbReference>
<gene>
    <name evidence="1" type="ORF">CYCCA115_LOCUS5206</name>
</gene>
<comment type="caution">
    <text evidence="1">The sequence shown here is derived from an EMBL/GenBank/DDBJ whole genome shotgun (WGS) entry which is preliminary data.</text>
</comment>
<keyword evidence="2" id="KW-1185">Reference proteome</keyword>
<sequence>MLSTDKLRLLNSSRVGAVLGVFFTPNSPPVIGFGASPVSTTFNGQDAVHRGAPKWSDCFDPTLIQQYWQGDMSVHTHSLVVSLSGQTRLKMPASQRDFVQATKPAMLVGDFSKVLLIPDGCGAPVGL</sequence>